<dbReference type="AlphaFoldDB" id="A0A6A3GMX6"/>
<comment type="caution">
    <text evidence="1">The sequence shown here is derived from an EMBL/GenBank/DDBJ whole genome shotgun (WGS) entry which is preliminary data.</text>
</comment>
<protein>
    <submittedName>
        <fullName evidence="1">Uncharacterized protein</fullName>
    </submittedName>
</protein>
<accession>A0A6A3GMX6</accession>
<evidence type="ECO:0000313" key="1">
    <source>
        <dbReference type="EMBL" id="KAE8958869.1"/>
    </source>
</evidence>
<reference evidence="1 2" key="1">
    <citation type="submission" date="2018-09" db="EMBL/GenBank/DDBJ databases">
        <title>Genomic investigation of the strawberry pathogen Phytophthora fragariae indicates pathogenicity is determined by transcriptional variation in three key races.</title>
        <authorList>
            <person name="Adams T.M."/>
            <person name="Armitage A.D."/>
            <person name="Sobczyk M.K."/>
            <person name="Bates H.J."/>
            <person name="Dunwell J.M."/>
            <person name="Nellist C.F."/>
            <person name="Harrison R.J."/>
        </authorList>
    </citation>
    <scope>NUCLEOTIDE SEQUENCE [LARGE SCALE GENOMIC DNA]</scope>
    <source>
        <strain evidence="1 2">SCRP324</strain>
    </source>
</reference>
<gene>
    <name evidence="1" type="ORF">PR002_g30732</name>
</gene>
<name>A0A6A3GMX6_9STRA</name>
<sequence length="58" mass="5898">MSASSTSAVSGARALSGLLDLLPSSLASGYGARLLRARVRLAMVSPETPCLLRAAARP</sequence>
<organism evidence="1 2">
    <name type="scientific">Phytophthora rubi</name>
    <dbReference type="NCBI Taxonomy" id="129364"/>
    <lineage>
        <taxon>Eukaryota</taxon>
        <taxon>Sar</taxon>
        <taxon>Stramenopiles</taxon>
        <taxon>Oomycota</taxon>
        <taxon>Peronosporomycetes</taxon>
        <taxon>Peronosporales</taxon>
        <taxon>Peronosporaceae</taxon>
        <taxon>Phytophthora</taxon>
    </lineage>
</organism>
<evidence type="ECO:0000313" key="2">
    <source>
        <dbReference type="Proteomes" id="UP000435112"/>
    </source>
</evidence>
<dbReference type="Proteomes" id="UP000435112">
    <property type="component" value="Unassembled WGS sequence"/>
</dbReference>
<dbReference type="EMBL" id="QXFU01007260">
    <property type="protein sequence ID" value="KAE8958869.1"/>
    <property type="molecule type" value="Genomic_DNA"/>
</dbReference>
<proteinExistence type="predicted"/>